<dbReference type="Proteomes" id="UP000634136">
    <property type="component" value="Unassembled WGS sequence"/>
</dbReference>
<dbReference type="AlphaFoldDB" id="A0A834TX18"/>
<organism evidence="2 3">
    <name type="scientific">Senna tora</name>
    <dbReference type="NCBI Taxonomy" id="362788"/>
    <lineage>
        <taxon>Eukaryota</taxon>
        <taxon>Viridiplantae</taxon>
        <taxon>Streptophyta</taxon>
        <taxon>Embryophyta</taxon>
        <taxon>Tracheophyta</taxon>
        <taxon>Spermatophyta</taxon>
        <taxon>Magnoliopsida</taxon>
        <taxon>eudicotyledons</taxon>
        <taxon>Gunneridae</taxon>
        <taxon>Pentapetalae</taxon>
        <taxon>rosids</taxon>
        <taxon>fabids</taxon>
        <taxon>Fabales</taxon>
        <taxon>Fabaceae</taxon>
        <taxon>Caesalpinioideae</taxon>
        <taxon>Cassia clade</taxon>
        <taxon>Senna</taxon>
    </lineage>
</organism>
<evidence type="ECO:0000313" key="2">
    <source>
        <dbReference type="EMBL" id="KAF7829697.1"/>
    </source>
</evidence>
<gene>
    <name evidence="2" type="ORF">G2W53_012030</name>
</gene>
<proteinExistence type="predicted"/>
<keyword evidence="1" id="KW-0472">Membrane</keyword>
<accession>A0A834TX18</accession>
<keyword evidence="3" id="KW-1185">Reference proteome</keyword>
<sequence length="348" mass="37022">MLARDAKEWYEDPPECNAFEALSLNSLAFRLILFPSSPSIVILTTLSISFLPIITLSLALIPTPTSSTSIVAFILCSAIAICGPHDATITPLPRVLSAKPSGRYDLGSLSSPPTLKNVEYALASFGARTTHMNRCSLSSRPNANSRVCSQLNVPPLPSDTYKTDSGGCLSSQPTHSPALSRMECERFQILPSVENNAGSHGDAGEVVEVNELSVYLTVELWKKQGEGKQVGGGGEEGEGRNGEFVADVESLGAEEIDDESLGFGGQVFENCGEGDQALADIDRETCHDGSVVGYESREINGWEIDDVEVGREFGGVKKLVLGGGSFGGDVQEAHVSVMVGNKALRQLK</sequence>
<keyword evidence="1" id="KW-0812">Transmembrane</keyword>
<dbReference type="EMBL" id="JAAIUW010000005">
    <property type="protein sequence ID" value="KAF7829697.1"/>
    <property type="molecule type" value="Genomic_DNA"/>
</dbReference>
<feature type="transmembrane region" description="Helical" evidence="1">
    <location>
        <begin position="67"/>
        <end position="84"/>
    </location>
</feature>
<reference evidence="2" key="1">
    <citation type="submission" date="2020-09" db="EMBL/GenBank/DDBJ databases">
        <title>Genome-Enabled Discovery of Anthraquinone Biosynthesis in Senna tora.</title>
        <authorList>
            <person name="Kang S.-H."/>
            <person name="Pandey R.P."/>
            <person name="Lee C.-M."/>
            <person name="Sim J.-S."/>
            <person name="Jeong J.-T."/>
            <person name="Choi B.-S."/>
            <person name="Jung M."/>
            <person name="Ginzburg D."/>
            <person name="Zhao K."/>
            <person name="Won S.Y."/>
            <person name="Oh T.-J."/>
            <person name="Yu Y."/>
            <person name="Kim N.-H."/>
            <person name="Lee O.R."/>
            <person name="Lee T.-H."/>
            <person name="Bashyal P."/>
            <person name="Kim T.-S."/>
            <person name="Lee W.-H."/>
            <person name="Kawkins C."/>
            <person name="Kim C.-K."/>
            <person name="Kim J.S."/>
            <person name="Ahn B.O."/>
            <person name="Rhee S.Y."/>
            <person name="Sohng J.K."/>
        </authorList>
    </citation>
    <scope>NUCLEOTIDE SEQUENCE</scope>
    <source>
        <tissue evidence="2">Leaf</tissue>
    </source>
</reference>
<evidence type="ECO:0000256" key="1">
    <source>
        <dbReference type="SAM" id="Phobius"/>
    </source>
</evidence>
<keyword evidence="1" id="KW-1133">Transmembrane helix</keyword>
<name>A0A834TX18_9FABA</name>
<comment type="caution">
    <text evidence="2">The sequence shown here is derived from an EMBL/GenBank/DDBJ whole genome shotgun (WGS) entry which is preliminary data.</text>
</comment>
<feature type="transmembrane region" description="Helical" evidence="1">
    <location>
        <begin position="40"/>
        <end position="61"/>
    </location>
</feature>
<evidence type="ECO:0000313" key="3">
    <source>
        <dbReference type="Proteomes" id="UP000634136"/>
    </source>
</evidence>
<protein>
    <submittedName>
        <fullName evidence="2">Uncharacterized protein</fullName>
    </submittedName>
</protein>